<sequence length="38" mass="4312">MKWPGWLAAGGWEDEEEVTAMKIEEESDRLPRSAPATH</sequence>
<dbReference type="AlphaFoldDB" id="A0A0S4TLW4"/>
<name>A0A0S4TLW4_RALSL</name>
<gene>
    <name evidence="1" type="ORF">RUN39_v1_50022</name>
</gene>
<dbReference type="EMBL" id="LN899819">
    <property type="protein sequence ID" value="CUV10950.1"/>
    <property type="molecule type" value="Genomic_DNA"/>
</dbReference>
<accession>A0A0S4TLW4</accession>
<proteinExistence type="predicted"/>
<reference evidence="1" key="1">
    <citation type="submission" date="2015-10" db="EMBL/GenBank/DDBJ databases">
        <authorList>
            <person name="Gilbert D.G."/>
        </authorList>
    </citation>
    <scope>NUCLEOTIDE SEQUENCE</scope>
    <source>
        <strain evidence="1">Phyl III-seqv23</strain>
    </source>
</reference>
<evidence type="ECO:0000313" key="1">
    <source>
        <dbReference type="EMBL" id="CUV10950.1"/>
    </source>
</evidence>
<protein>
    <submittedName>
        <fullName evidence="1">Uncharacterized protein</fullName>
    </submittedName>
</protein>
<organism evidence="1">
    <name type="scientific">Ralstonia solanacearum</name>
    <name type="common">Pseudomonas solanacearum</name>
    <dbReference type="NCBI Taxonomy" id="305"/>
    <lineage>
        <taxon>Bacteria</taxon>
        <taxon>Pseudomonadati</taxon>
        <taxon>Pseudomonadota</taxon>
        <taxon>Betaproteobacteria</taxon>
        <taxon>Burkholderiales</taxon>
        <taxon>Burkholderiaceae</taxon>
        <taxon>Ralstonia</taxon>
        <taxon>Ralstonia solanacearum species complex</taxon>
    </lineage>
</organism>